<dbReference type="RefSeq" id="WP_010738101.1">
    <property type="nucleotide sequence ID" value="NZ_CABEEP010000002.1"/>
</dbReference>
<dbReference type="EMBL" id="CABEEP010000002">
    <property type="protein sequence ID" value="VTQ73600.1"/>
    <property type="molecule type" value="Genomic_DNA"/>
</dbReference>
<keyword evidence="2" id="KW-0808">Transferase</keyword>
<dbReference type="InterPro" id="IPR002656">
    <property type="entry name" value="Acyl_transf_3_dom"/>
</dbReference>
<gene>
    <name evidence="2" type="ORF">NCTC12204_02735</name>
</gene>
<dbReference type="AlphaFoldDB" id="A0A7Z9AWF0"/>
<dbReference type="PANTHER" id="PTHR37312:SF1">
    <property type="entry name" value="MEMBRANE-BOUND ACYLTRANSFERASE YKRP-RELATED"/>
    <property type="match status" value="1"/>
</dbReference>
<accession>A0A7Z9AWF0</accession>
<dbReference type="Proteomes" id="UP000352698">
    <property type="component" value="Unassembled WGS sequence"/>
</dbReference>
<evidence type="ECO:0000313" key="2">
    <source>
        <dbReference type="EMBL" id="VTQ73600.1"/>
    </source>
</evidence>
<protein>
    <submittedName>
        <fullName evidence="2">Fucose 4-O-acetylase and related acetyltransferases</fullName>
    </submittedName>
</protein>
<evidence type="ECO:0000259" key="1">
    <source>
        <dbReference type="Pfam" id="PF01757"/>
    </source>
</evidence>
<dbReference type="PANTHER" id="PTHR37312">
    <property type="entry name" value="MEMBRANE-BOUND ACYLTRANSFERASE YKRP-RELATED"/>
    <property type="match status" value="1"/>
</dbReference>
<dbReference type="Pfam" id="PF01757">
    <property type="entry name" value="Acyl_transf_3"/>
    <property type="match status" value="1"/>
</dbReference>
<feature type="domain" description="Acyltransferase 3" evidence="1">
    <location>
        <begin position="7"/>
        <end position="307"/>
    </location>
</feature>
<reference evidence="2 3" key="1">
    <citation type="submission" date="2019-05" db="EMBL/GenBank/DDBJ databases">
        <authorList>
            <consortium name="Pathogen Informatics"/>
        </authorList>
    </citation>
    <scope>NUCLEOTIDE SEQUENCE [LARGE SCALE GENOMIC DNA]</scope>
    <source>
        <strain evidence="2 3">NCTC12204</strain>
    </source>
</reference>
<name>A0A7Z9AWF0_ENTHR</name>
<organism evidence="2 3">
    <name type="scientific">Enterococcus hirae</name>
    <dbReference type="NCBI Taxonomy" id="1354"/>
    <lineage>
        <taxon>Bacteria</taxon>
        <taxon>Bacillati</taxon>
        <taxon>Bacillota</taxon>
        <taxon>Bacilli</taxon>
        <taxon>Lactobacillales</taxon>
        <taxon>Enterococcaceae</taxon>
        <taxon>Enterococcus</taxon>
    </lineage>
</organism>
<dbReference type="InterPro" id="IPR052734">
    <property type="entry name" value="Nod_factor_acetyltransferase"/>
</dbReference>
<sequence>MNERKVELDILKGIGIIFMIMGHIEYGDIFNKLIYGFHMVLFICVSGFLYKDYNGSVKSWLRKKGRSLLVPYLTFGALFLAISLTQGVLGMEPLEDFKSHFINFLWINTDGLAVAGAIWYLTAIFIIEFLFFSLNKKVKNRVIKVGVILVIFILGIILGNFGIRLPWAIDVSFVGLFFYSISVYLKKYERNLKNIKTYDISILLVLGVCCILFNDDVNLRMGNYGNPFLFVTGSLLTVFVIYRLALKISKYKNIFVNEISYIGKKSLVYLCLNEFVLFFLKRLIINTSSEFIELISRIVVLLITLLVLHIIDIILEKTPFRIMLGKVY</sequence>
<proteinExistence type="predicted"/>
<dbReference type="GO" id="GO:0016747">
    <property type="term" value="F:acyltransferase activity, transferring groups other than amino-acyl groups"/>
    <property type="evidence" value="ECO:0007669"/>
    <property type="project" value="InterPro"/>
</dbReference>
<comment type="caution">
    <text evidence="2">The sequence shown here is derived from an EMBL/GenBank/DDBJ whole genome shotgun (WGS) entry which is preliminary data.</text>
</comment>
<evidence type="ECO:0000313" key="3">
    <source>
        <dbReference type="Proteomes" id="UP000352698"/>
    </source>
</evidence>